<accession>H0E039</accession>
<dbReference type="InterPro" id="IPR029064">
    <property type="entry name" value="Ribosomal_eL30-like_sf"/>
</dbReference>
<dbReference type="InterPro" id="IPR042226">
    <property type="entry name" value="eFR1_2_sf"/>
</dbReference>
<dbReference type="Pfam" id="PF18854">
    <property type="entry name" value="baeRF_family10"/>
    <property type="match status" value="1"/>
</dbReference>
<evidence type="ECO:0000313" key="2">
    <source>
        <dbReference type="Proteomes" id="UP000005143"/>
    </source>
</evidence>
<dbReference type="Proteomes" id="UP000005143">
    <property type="component" value="Unassembled WGS sequence"/>
</dbReference>
<dbReference type="AlphaFoldDB" id="H0E039"/>
<dbReference type="Gene3D" id="3.30.1330.30">
    <property type="match status" value="1"/>
</dbReference>
<dbReference type="RefSeq" id="WP_007569800.1">
    <property type="nucleotide sequence ID" value="NZ_AGUD01000004.1"/>
</dbReference>
<gene>
    <name evidence="1" type="ORF">PAI11_01440</name>
</gene>
<dbReference type="SUPFAM" id="SSF53137">
    <property type="entry name" value="Translational machinery components"/>
    <property type="match status" value="1"/>
</dbReference>
<dbReference type="InterPro" id="IPR041202">
    <property type="entry name" value="BaeRF_family10"/>
</dbReference>
<proteinExistence type="predicted"/>
<comment type="caution">
    <text evidence="1">The sequence shown here is derived from an EMBL/GenBank/DDBJ whole genome shotgun (WGS) entry which is preliminary data.</text>
</comment>
<keyword evidence="2" id="KW-1185">Reference proteome</keyword>
<reference evidence="1 2" key="1">
    <citation type="journal article" date="2013" name="Biodegradation">
        <title>Quantitative proteomic analysis of ibuprofen-degrading Patulibacter sp. strain I11.</title>
        <authorList>
            <person name="Almeida B."/>
            <person name="Kjeldal H."/>
            <person name="Lolas I."/>
            <person name="Knudsen A.D."/>
            <person name="Carvalho G."/>
            <person name="Nielsen K.L."/>
            <person name="Barreto Crespo M.T."/>
            <person name="Stensballe A."/>
            <person name="Nielsen J.L."/>
        </authorList>
    </citation>
    <scope>NUCLEOTIDE SEQUENCE [LARGE SCALE GENOMIC DNA]</scope>
    <source>
        <strain evidence="1 2">I11</strain>
    </source>
</reference>
<sequence length="367" mass="38897">MTATTSPQIDHLLRLETGGAPILSVYVDLDPGHFPTPTAREREINALLVSARQHASAEDIEPLAERLRDEAAGSGAGHGLAAFSCAAAGLLEVLRLPHGVPPMVVVDSVPWIEPLVGATTDEGWGVAVVSRRGARLLRGGPTRLVEFARIEDDVHGRHAQGGWSQARYQRGIEEQVDAHVRGVAERLLRAHRRSPFGELVIVASDELLPNVRASLHGDLAAVLAGTVARDLEHATIDELTAAVAPVVEAAERDRERELLARVGDGLATGGRAAAGLDEVLAVLAEGRVTLLLVAEDAELTARRCPTCGWMTADARPTCPDDDTPLVAVDAVAHLLDATARRAAPTVVVHHEREALAARGSVAALLNW</sequence>
<protein>
    <recommendedName>
        <fullName evidence="3">eRF1 domain-containing protein</fullName>
    </recommendedName>
</protein>
<organism evidence="1 2">
    <name type="scientific">Patulibacter medicamentivorans</name>
    <dbReference type="NCBI Taxonomy" id="1097667"/>
    <lineage>
        <taxon>Bacteria</taxon>
        <taxon>Bacillati</taxon>
        <taxon>Actinomycetota</taxon>
        <taxon>Thermoleophilia</taxon>
        <taxon>Solirubrobacterales</taxon>
        <taxon>Patulibacteraceae</taxon>
        <taxon>Patulibacter</taxon>
    </lineage>
</organism>
<dbReference type="Gene3D" id="3.30.420.60">
    <property type="entry name" value="eRF1 domain 2"/>
    <property type="match status" value="1"/>
</dbReference>
<evidence type="ECO:0000313" key="1">
    <source>
        <dbReference type="EMBL" id="EHN12998.1"/>
    </source>
</evidence>
<name>H0E039_9ACTN</name>
<evidence type="ECO:0008006" key="3">
    <source>
        <dbReference type="Google" id="ProtNLM"/>
    </source>
</evidence>
<dbReference type="EMBL" id="AGUD01000004">
    <property type="protein sequence ID" value="EHN12998.1"/>
    <property type="molecule type" value="Genomic_DNA"/>
</dbReference>